<dbReference type="GO" id="GO:0000930">
    <property type="term" value="C:gamma-tubulin complex"/>
    <property type="evidence" value="ECO:0007669"/>
    <property type="project" value="TreeGrafter"/>
</dbReference>
<dbReference type="GO" id="GO:0051011">
    <property type="term" value="F:microtubule minus-end binding"/>
    <property type="evidence" value="ECO:0007669"/>
    <property type="project" value="TreeGrafter"/>
</dbReference>
<dbReference type="GO" id="GO:0005874">
    <property type="term" value="C:microtubule"/>
    <property type="evidence" value="ECO:0007669"/>
    <property type="project" value="UniProtKB-KW"/>
</dbReference>
<evidence type="ECO:0000256" key="5">
    <source>
        <dbReference type="ARBA" id="ARBA00023212"/>
    </source>
</evidence>
<evidence type="ECO:0000259" key="7">
    <source>
        <dbReference type="Pfam" id="PF04130"/>
    </source>
</evidence>
<keyword evidence="4 6" id="KW-0493">Microtubule</keyword>
<dbReference type="GO" id="GO:0043015">
    <property type="term" value="F:gamma-tubulin binding"/>
    <property type="evidence" value="ECO:0007669"/>
    <property type="project" value="InterPro"/>
</dbReference>
<dbReference type="GO" id="GO:0031122">
    <property type="term" value="P:cytoplasmic microtubule organization"/>
    <property type="evidence" value="ECO:0007669"/>
    <property type="project" value="TreeGrafter"/>
</dbReference>
<comment type="function">
    <text evidence="6">Component of the gamma-tubulin ring complex (gTuRC) which mediates microtubule nucleation.</text>
</comment>
<accession>A0AAE0BBL2</accession>
<dbReference type="Gene3D" id="1.20.120.1900">
    <property type="entry name" value="Gamma-tubulin complex, C-terminal domain"/>
    <property type="match status" value="1"/>
</dbReference>
<evidence type="ECO:0000256" key="4">
    <source>
        <dbReference type="ARBA" id="ARBA00022701"/>
    </source>
</evidence>
<evidence type="ECO:0000256" key="3">
    <source>
        <dbReference type="ARBA" id="ARBA00022490"/>
    </source>
</evidence>
<evidence type="ECO:0000313" key="9">
    <source>
        <dbReference type="Proteomes" id="UP001190700"/>
    </source>
</evidence>
<reference evidence="8 9" key="1">
    <citation type="journal article" date="2015" name="Genome Biol. Evol.">
        <title>Comparative Genomics of a Bacterivorous Green Alga Reveals Evolutionary Causalities and Consequences of Phago-Mixotrophic Mode of Nutrition.</title>
        <authorList>
            <person name="Burns J.A."/>
            <person name="Paasch A."/>
            <person name="Narechania A."/>
            <person name="Kim E."/>
        </authorList>
    </citation>
    <scope>NUCLEOTIDE SEQUENCE [LARGE SCALE GENOMIC DNA]</scope>
    <source>
        <strain evidence="8 9">PLY_AMNH</strain>
    </source>
</reference>
<keyword evidence="9" id="KW-1185">Reference proteome</keyword>
<feature type="domain" description="Gamma tubulin complex component C-terminal" evidence="7">
    <location>
        <begin position="47"/>
        <end position="201"/>
    </location>
</feature>
<gene>
    <name evidence="8" type="ORF">CYMTET_56742</name>
</gene>
<dbReference type="GO" id="GO:0000278">
    <property type="term" value="P:mitotic cell cycle"/>
    <property type="evidence" value="ECO:0007669"/>
    <property type="project" value="TreeGrafter"/>
</dbReference>
<comment type="subcellular location">
    <subcellularLocation>
        <location evidence="1 6">Cytoplasm</location>
        <location evidence="1 6">Cytoskeleton</location>
        <location evidence="1 6">Microtubule organizing center</location>
    </subcellularLocation>
</comment>
<comment type="similarity">
    <text evidence="2 6">Belongs to the TUBGCP family.</text>
</comment>
<dbReference type="PANTHER" id="PTHR19302:SF27">
    <property type="entry name" value="GAMMA-TUBULIN COMPLEX COMPONENT 4"/>
    <property type="match status" value="1"/>
</dbReference>
<dbReference type="GO" id="GO:0000922">
    <property type="term" value="C:spindle pole"/>
    <property type="evidence" value="ECO:0007669"/>
    <property type="project" value="InterPro"/>
</dbReference>
<comment type="caution">
    <text evidence="8">The sequence shown here is derived from an EMBL/GenBank/DDBJ whole genome shotgun (WGS) entry which is preliminary data.</text>
</comment>
<dbReference type="InterPro" id="IPR040457">
    <property type="entry name" value="GCP_C"/>
</dbReference>
<evidence type="ECO:0000313" key="8">
    <source>
        <dbReference type="EMBL" id="KAK3232938.1"/>
    </source>
</evidence>
<dbReference type="InterPro" id="IPR007259">
    <property type="entry name" value="GCP"/>
</dbReference>
<dbReference type="AlphaFoldDB" id="A0AAE0BBL2"/>
<evidence type="ECO:0000256" key="2">
    <source>
        <dbReference type="ARBA" id="ARBA00010337"/>
    </source>
</evidence>
<dbReference type="PANTHER" id="PTHR19302">
    <property type="entry name" value="GAMMA TUBULIN COMPLEX PROTEIN"/>
    <property type="match status" value="1"/>
</dbReference>
<keyword evidence="3 6" id="KW-0963">Cytoplasm</keyword>
<protein>
    <recommendedName>
        <fullName evidence="6">Gamma-tubulin complex component</fullName>
    </recommendedName>
</protein>
<sequence length="279" mass="31213">MRPAATSLARLQAAQEYHRLSFEHAVEDIRSMVAKHLWQLVVVQGSLVQHLQALKDYFLMNKGDFFQTFLEEAKGLCKMPPRTGGSSENDLRVHFQQASLRSTAADDPMFSNIKLRLDVLRAGEECDANADAVLAKLKLPHYDGWGGMSLDYVVVWPLGLLLTEAVLRRYNHIFQYLSRLKRVQLELDNAWDLLRQRAHSRCPSSMAVRPSPYAGAHPAPLSGARPPCRFPRLPWVLLGMLCGVRTTPTIASGPPRRVVRQKEVDSHDCLGSSSACCAL</sequence>
<dbReference type="GO" id="GO:0007020">
    <property type="term" value="P:microtubule nucleation"/>
    <property type="evidence" value="ECO:0007669"/>
    <property type="project" value="InterPro"/>
</dbReference>
<dbReference type="GO" id="GO:0051225">
    <property type="term" value="P:spindle assembly"/>
    <property type="evidence" value="ECO:0007669"/>
    <property type="project" value="TreeGrafter"/>
</dbReference>
<evidence type="ECO:0000256" key="6">
    <source>
        <dbReference type="RuleBase" id="RU363050"/>
    </source>
</evidence>
<keyword evidence="5 6" id="KW-0206">Cytoskeleton</keyword>
<dbReference type="EMBL" id="LGRX02035848">
    <property type="protein sequence ID" value="KAK3232938.1"/>
    <property type="molecule type" value="Genomic_DNA"/>
</dbReference>
<dbReference type="GO" id="GO:0051321">
    <property type="term" value="P:meiotic cell cycle"/>
    <property type="evidence" value="ECO:0007669"/>
    <property type="project" value="TreeGrafter"/>
</dbReference>
<organism evidence="8 9">
    <name type="scientific">Cymbomonas tetramitiformis</name>
    <dbReference type="NCBI Taxonomy" id="36881"/>
    <lineage>
        <taxon>Eukaryota</taxon>
        <taxon>Viridiplantae</taxon>
        <taxon>Chlorophyta</taxon>
        <taxon>Pyramimonadophyceae</taxon>
        <taxon>Pyramimonadales</taxon>
        <taxon>Pyramimonadaceae</taxon>
        <taxon>Cymbomonas</taxon>
    </lineage>
</organism>
<proteinExistence type="inferred from homology"/>
<name>A0AAE0BBL2_9CHLO</name>
<evidence type="ECO:0000256" key="1">
    <source>
        <dbReference type="ARBA" id="ARBA00004267"/>
    </source>
</evidence>
<dbReference type="Proteomes" id="UP001190700">
    <property type="component" value="Unassembled WGS sequence"/>
</dbReference>
<dbReference type="InterPro" id="IPR042241">
    <property type="entry name" value="GCP_C_sf"/>
</dbReference>
<dbReference type="Pfam" id="PF04130">
    <property type="entry name" value="GCP_C_terminal"/>
    <property type="match status" value="1"/>
</dbReference>